<reference evidence="12 13" key="1">
    <citation type="submission" date="2020-05" db="EMBL/GenBank/DDBJ databases">
        <title>WGS assembly of Panicum virgatum.</title>
        <authorList>
            <person name="Lovell J.T."/>
            <person name="Jenkins J."/>
            <person name="Shu S."/>
            <person name="Juenger T.E."/>
            <person name="Schmutz J."/>
        </authorList>
    </citation>
    <scope>NUCLEOTIDE SEQUENCE</scope>
    <source>
        <strain evidence="12">AP13</strain>
        <strain evidence="13">cv. AP13</strain>
    </source>
</reference>
<evidence type="ECO:0000256" key="1">
    <source>
        <dbReference type="ARBA" id="ARBA00004123"/>
    </source>
</evidence>
<keyword evidence="4" id="KW-0805">Transcription regulation</keyword>
<evidence type="ECO:0000256" key="8">
    <source>
        <dbReference type="ARBA" id="ARBA00023242"/>
    </source>
</evidence>
<dbReference type="InterPro" id="IPR045279">
    <property type="entry name" value="ARR-like"/>
</dbReference>
<dbReference type="EMBL" id="CM029054">
    <property type="protein sequence ID" value="KAG2537691.1"/>
    <property type="molecule type" value="Genomic_DNA"/>
</dbReference>
<keyword evidence="8" id="KW-0539">Nucleus</keyword>
<evidence type="ECO:0000256" key="9">
    <source>
        <dbReference type="PROSITE-ProRule" id="PRU00169"/>
    </source>
</evidence>
<evidence type="ECO:0000313" key="13">
    <source>
        <dbReference type="Proteomes" id="UP000823388"/>
    </source>
</evidence>
<feature type="domain" description="Response regulatory" evidence="10">
    <location>
        <begin position="11"/>
        <end position="126"/>
    </location>
</feature>
<keyword evidence="5" id="KW-0238">DNA-binding</keyword>
<evidence type="ECO:0000256" key="4">
    <source>
        <dbReference type="ARBA" id="ARBA00023015"/>
    </source>
</evidence>
<dbReference type="EMBL" id="CM029054">
    <property type="protein sequence ID" value="KAG2537690.1"/>
    <property type="molecule type" value="Genomic_DNA"/>
</dbReference>
<protein>
    <submittedName>
        <fullName evidence="12">Uncharacterized protein</fullName>
    </submittedName>
</protein>
<dbReference type="InterPro" id="IPR011006">
    <property type="entry name" value="CheY-like_superfamily"/>
</dbReference>
<name>A0A8T0MK76_PANVG</name>
<dbReference type="InterPro" id="IPR017930">
    <property type="entry name" value="Myb_dom"/>
</dbReference>
<evidence type="ECO:0000256" key="3">
    <source>
        <dbReference type="ARBA" id="ARBA00023012"/>
    </source>
</evidence>
<dbReference type="Pfam" id="PF00072">
    <property type="entry name" value="Response_reg"/>
    <property type="match status" value="1"/>
</dbReference>
<dbReference type="GO" id="GO:0005634">
    <property type="term" value="C:nucleus"/>
    <property type="evidence" value="ECO:0007669"/>
    <property type="project" value="UniProtKB-SubCell"/>
</dbReference>
<organism evidence="12 13">
    <name type="scientific">Panicum virgatum</name>
    <name type="common">Blackwell switchgrass</name>
    <dbReference type="NCBI Taxonomy" id="38727"/>
    <lineage>
        <taxon>Eukaryota</taxon>
        <taxon>Viridiplantae</taxon>
        <taxon>Streptophyta</taxon>
        <taxon>Embryophyta</taxon>
        <taxon>Tracheophyta</taxon>
        <taxon>Spermatophyta</taxon>
        <taxon>Magnoliopsida</taxon>
        <taxon>Liliopsida</taxon>
        <taxon>Poales</taxon>
        <taxon>Poaceae</taxon>
        <taxon>PACMAD clade</taxon>
        <taxon>Panicoideae</taxon>
        <taxon>Panicodae</taxon>
        <taxon>Paniceae</taxon>
        <taxon>Panicinae</taxon>
        <taxon>Panicum</taxon>
        <taxon>Panicum sect. Hiantes</taxon>
    </lineage>
</organism>
<dbReference type="EMBL" id="CM029054">
    <property type="protein sequence ID" value="KAG2537687.1"/>
    <property type="molecule type" value="Genomic_DNA"/>
</dbReference>
<dbReference type="NCBIfam" id="TIGR01557">
    <property type="entry name" value="myb_SHAQKYF"/>
    <property type="match status" value="1"/>
</dbReference>
<dbReference type="GO" id="GO:0000160">
    <property type="term" value="P:phosphorelay signal transduction system"/>
    <property type="evidence" value="ECO:0007669"/>
    <property type="project" value="UniProtKB-KW"/>
</dbReference>
<comment type="subcellular location">
    <subcellularLocation>
        <location evidence="1">Nucleus</location>
    </subcellularLocation>
</comment>
<dbReference type="SUPFAM" id="SSF52172">
    <property type="entry name" value="CheY-like"/>
    <property type="match status" value="1"/>
</dbReference>
<dbReference type="AlphaFoldDB" id="A0A8T0MK76"/>
<dbReference type="FunFam" id="1.10.10.60:FF:000007">
    <property type="entry name" value="Two-component response regulator"/>
    <property type="match status" value="1"/>
</dbReference>
<feature type="domain" description="HTH myb-type" evidence="11">
    <location>
        <begin position="182"/>
        <end position="233"/>
    </location>
</feature>
<dbReference type="GO" id="GO:0003677">
    <property type="term" value="F:DNA binding"/>
    <property type="evidence" value="ECO:0007669"/>
    <property type="project" value="UniProtKB-KW"/>
</dbReference>
<dbReference type="Gene3D" id="3.40.50.2300">
    <property type="match status" value="1"/>
</dbReference>
<dbReference type="InterPro" id="IPR001789">
    <property type="entry name" value="Sig_transdc_resp-reg_receiver"/>
</dbReference>
<accession>A0A8T0MK76</accession>
<gene>
    <name evidence="12" type="ORF">PVAP13_9NG196400</name>
</gene>
<keyword evidence="13" id="KW-1185">Reference proteome</keyword>
<sequence>MDQELWPSGLRVLVIDNNISYLKVMEELLIKCSYKVTTYNNVREAMSFIYGNEQTVDLIICDLFFPTEDSLLILQEVTSKFGIPTVIMSSNGDTSTVMKYITNGASDFLIKPLRIEELKNIWQHVFRKQIGAEHRKCNIAQHIDQLSYRTTTEATATLDSEIRENNGTVTDILDLRKSRLIWTMQLHRQFIAAVNSLGPEKAVPKKILEIMKVKHLTREQVASHLQKYRLHLRNSSQTLYKDDTPSSSSYPNNESSILRTQLNSSSNSLYFDQDGCMEIADYSLPKDDLSSGSECTLGERNNYSPECFQDFRWDSDKQGSETTYLWNFEAE</sequence>
<dbReference type="Pfam" id="PF00249">
    <property type="entry name" value="Myb_DNA-binding"/>
    <property type="match status" value="1"/>
</dbReference>
<dbReference type="SMART" id="SM00448">
    <property type="entry name" value="REC"/>
    <property type="match status" value="1"/>
</dbReference>
<dbReference type="EMBL" id="CM029054">
    <property type="protein sequence ID" value="KAG2537688.1"/>
    <property type="molecule type" value="Genomic_DNA"/>
</dbReference>
<dbReference type="PROSITE" id="PS51294">
    <property type="entry name" value="HTH_MYB"/>
    <property type="match status" value="1"/>
</dbReference>
<keyword evidence="3" id="KW-0902">Two-component regulatory system</keyword>
<dbReference type="SUPFAM" id="SSF46689">
    <property type="entry name" value="Homeodomain-like"/>
    <property type="match status" value="1"/>
</dbReference>
<evidence type="ECO:0000256" key="6">
    <source>
        <dbReference type="ARBA" id="ARBA00023159"/>
    </source>
</evidence>
<keyword evidence="2 9" id="KW-0597">Phosphoprotein</keyword>
<feature type="modified residue" description="4-aspartylphosphate" evidence="9">
    <location>
        <position position="62"/>
    </location>
</feature>
<keyword evidence="6" id="KW-0010">Activator</keyword>
<evidence type="ECO:0000259" key="11">
    <source>
        <dbReference type="PROSITE" id="PS51294"/>
    </source>
</evidence>
<dbReference type="PANTHER" id="PTHR43874:SF65">
    <property type="entry name" value="TWO-COMPONENT RESPONSE REGULATOR ORR30"/>
    <property type="match status" value="1"/>
</dbReference>
<evidence type="ECO:0000259" key="10">
    <source>
        <dbReference type="PROSITE" id="PS50110"/>
    </source>
</evidence>
<dbReference type="InterPro" id="IPR006447">
    <property type="entry name" value="Myb_dom_plants"/>
</dbReference>
<dbReference type="Proteomes" id="UP000823388">
    <property type="component" value="Chromosome 9N"/>
</dbReference>
<evidence type="ECO:0000256" key="2">
    <source>
        <dbReference type="ARBA" id="ARBA00022553"/>
    </source>
</evidence>
<evidence type="ECO:0000256" key="7">
    <source>
        <dbReference type="ARBA" id="ARBA00023163"/>
    </source>
</evidence>
<dbReference type="PANTHER" id="PTHR43874">
    <property type="entry name" value="TWO-COMPONENT RESPONSE REGULATOR"/>
    <property type="match status" value="1"/>
</dbReference>
<dbReference type="Gene3D" id="1.10.10.60">
    <property type="entry name" value="Homeodomain-like"/>
    <property type="match status" value="1"/>
</dbReference>
<dbReference type="InterPro" id="IPR009057">
    <property type="entry name" value="Homeodomain-like_sf"/>
</dbReference>
<evidence type="ECO:0000313" key="12">
    <source>
        <dbReference type="EMBL" id="KAG2537690.1"/>
    </source>
</evidence>
<proteinExistence type="predicted"/>
<dbReference type="PROSITE" id="PS50110">
    <property type="entry name" value="RESPONSE_REGULATORY"/>
    <property type="match status" value="1"/>
</dbReference>
<comment type="caution">
    <text evidence="12">The sequence shown here is derived from an EMBL/GenBank/DDBJ whole genome shotgun (WGS) entry which is preliminary data.</text>
</comment>
<dbReference type="InterPro" id="IPR001005">
    <property type="entry name" value="SANT/Myb"/>
</dbReference>
<dbReference type="GO" id="GO:0009736">
    <property type="term" value="P:cytokinin-activated signaling pathway"/>
    <property type="evidence" value="ECO:0007669"/>
    <property type="project" value="InterPro"/>
</dbReference>
<dbReference type="CDD" id="cd17584">
    <property type="entry name" value="REC_typeB_ARR-like"/>
    <property type="match status" value="1"/>
</dbReference>
<evidence type="ECO:0000256" key="5">
    <source>
        <dbReference type="ARBA" id="ARBA00023125"/>
    </source>
</evidence>
<dbReference type="OrthoDB" id="60033at2759"/>
<keyword evidence="7" id="KW-0804">Transcription</keyword>